<organism evidence="3 4">
    <name type="scientific">Caballeronia temeraria</name>
    <dbReference type="NCBI Taxonomy" id="1777137"/>
    <lineage>
        <taxon>Bacteria</taxon>
        <taxon>Pseudomonadati</taxon>
        <taxon>Pseudomonadota</taxon>
        <taxon>Betaproteobacteria</taxon>
        <taxon>Burkholderiales</taxon>
        <taxon>Burkholderiaceae</taxon>
        <taxon>Caballeronia</taxon>
    </lineage>
</organism>
<sequence length="88" mass="9204">MMKAQVQMWRTSLAAAGTGMMLAATANAQSSVVLYGMTLASVFPHAPLAFTSINMGLVALFANAVVFVAISGAQRMLRPRIDTAVESA</sequence>
<dbReference type="EMBL" id="FCOI02000023">
    <property type="protein sequence ID" value="SAK80803.1"/>
    <property type="molecule type" value="Genomic_DNA"/>
</dbReference>
<name>A0A158CEJ7_9BURK</name>
<protein>
    <submittedName>
        <fullName evidence="3">Na+/solute symporter</fullName>
    </submittedName>
</protein>
<dbReference type="Proteomes" id="UP000054624">
    <property type="component" value="Unassembled WGS sequence"/>
</dbReference>
<proteinExistence type="predicted"/>
<keyword evidence="2" id="KW-0732">Signal</keyword>
<feature type="transmembrane region" description="Helical" evidence="1">
    <location>
        <begin position="52"/>
        <end position="70"/>
    </location>
</feature>
<gene>
    <name evidence="3" type="ORF">AWB76_05461</name>
</gene>
<dbReference type="STRING" id="1777137.AWB76_05461"/>
<keyword evidence="4" id="KW-1185">Reference proteome</keyword>
<feature type="signal peptide" evidence="2">
    <location>
        <begin position="1"/>
        <end position="28"/>
    </location>
</feature>
<feature type="chain" id="PRO_5007622870" evidence="2">
    <location>
        <begin position="29"/>
        <end position="88"/>
    </location>
</feature>
<reference evidence="4" key="1">
    <citation type="submission" date="2016-01" db="EMBL/GenBank/DDBJ databases">
        <authorList>
            <person name="Peeters Charlotte."/>
        </authorList>
    </citation>
    <scope>NUCLEOTIDE SEQUENCE [LARGE SCALE GENOMIC DNA]</scope>
</reference>
<evidence type="ECO:0000256" key="2">
    <source>
        <dbReference type="SAM" id="SignalP"/>
    </source>
</evidence>
<evidence type="ECO:0000313" key="3">
    <source>
        <dbReference type="EMBL" id="SAK80803.1"/>
    </source>
</evidence>
<evidence type="ECO:0000256" key="1">
    <source>
        <dbReference type="SAM" id="Phobius"/>
    </source>
</evidence>
<keyword evidence="1" id="KW-0472">Membrane</keyword>
<dbReference type="OrthoDB" id="9789704at2"/>
<dbReference type="RefSeq" id="WP_061163164.1">
    <property type="nucleotide sequence ID" value="NZ_FCOI02000023.1"/>
</dbReference>
<dbReference type="AlphaFoldDB" id="A0A158CEJ7"/>
<keyword evidence="1" id="KW-1133">Transmembrane helix</keyword>
<accession>A0A158CEJ7</accession>
<keyword evidence="1" id="KW-0812">Transmembrane</keyword>
<evidence type="ECO:0000313" key="4">
    <source>
        <dbReference type="Proteomes" id="UP000054624"/>
    </source>
</evidence>